<evidence type="ECO:0000313" key="5">
    <source>
        <dbReference type="Proteomes" id="UP000735302"/>
    </source>
</evidence>
<name>A0AAV3ZMP0_9GAST</name>
<keyword evidence="2" id="KW-1133">Transmembrane helix</keyword>
<organism evidence="4 5">
    <name type="scientific">Plakobranchus ocellatus</name>
    <dbReference type="NCBI Taxonomy" id="259542"/>
    <lineage>
        <taxon>Eukaryota</taxon>
        <taxon>Metazoa</taxon>
        <taxon>Spiralia</taxon>
        <taxon>Lophotrochozoa</taxon>
        <taxon>Mollusca</taxon>
        <taxon>Gastropoda</taxon>
        <taxon>Heterobranchia</taxon>
        <taxon>Euthyneura</taxon>
        <taxon>Panpulmonata</taxon>
        <taxon>Sacoglossa</taxon>
        <taxon>Placobranchoidea</taxon>
        <taxon>Plakobranchidae</taxon>
        <taxon>Plakobranchus</taxon>
    </lineage>
</organism>
<sequence>MSRRLIRSPLFSCIGLEGMWSSCGMHSIMATVTRMFYFATLFISASLACEIDFHTEAASLVLLEGKNGSILCDATSCDNDAPGGDLHQLSVVWRNQAGSEVANVSGRLLSVPYGSGLMNRLMVIDATIDLRGRYRCSVMRNGVILQEKSIPIYIMARFETARPTTRRIKARGDILPERKISFNYGPIRSDNARMNDGSGTDEAHLSTFETSEPDKYVVDNGNKLQPESKLISLFKMNDQVADNSDQAKKVADTDRSNPRESGNSFLSLMSIGLVRNSEDKAEIGSKIQQHSVLESSMPVTDEAVSVADVGERNSRSGEMSPAYARHKRQASLGSSTTENMTMDSPTTKGMMMESSTTKDMMMGSSTAKNMMMGSSESILKDEANYTTKPTTRHMESSDGDDGPRETRTLGIVLISENSTYDIATEPTVTTSVTTKPLPSTSSSSSSPTTKTTDKGKDGQPDATPEPKPGSSGCVTDSNGNHPDWPNKEESFFGRHGAAAFAITLGVAILLLYALIMILVMPKILARCRKSSKLNGGTEKAAMYRKKASGIEDEAPMTLLSESTQNHDVVLAQENRQSGPADNKSYEDDDGEEPSDAMQPAVSTFLLRRSSQMKADESKPARKDSVPDKSTKPAVKDSEEITLKPGEIKLEVEERPAADPSRPNPSADQSELAKE</sequence>
<dbReference type="EMBL" id="BLXT01002679">
    <property type="protein sequence ID" value="GFN96466.1"/>
    <property type="molecule type" value="Genomic_DNA"/>
</dbReference>
<feature type="compositionally biased region" description="Basic and acidic residues" evidence="1">
    <location>
        <begin position="613"/>
        <end position="656"/>
    </location>
</feature>
<protein>
    <recommendedName>
        <fullName evidence="3">Ig-like domain-containing protein</fullName>
    </recommendedName>
</protein>
<feature type="region of interest" description="Disordered" evidence="1">
    <location>
        <begin position="572"/>
        <end position="674"/>
    </location>
</feature>
<feature type="compositionally biased region" description="Polar residues" evidence="1">
    <location>
        <begin position="331"/>
        <end position="351"/>
    </location>
</feature>
<keyword evidence="2" id="KW-0472">Membrane</keyword>
<dbReference type="InterPro" id="IPR007110">
    <property type="entry name" value="Ig-like_dom"/>
</dbReference>
<feature type="compositionally biased region" description="Basic and acidic residues" evidence="1">
    <location>
        <begin position="392"/>
        <end position="405"/>
    </location>
</feature>
<dbReference type="Proteomes" id="UP000735302">
    <property type="component" value="Unassembled WGS sequence"/>
</dbReference>
<evidence type="ECO:0000256" key="2">
    <source>
        <dbReference type="SAM" id="Phobius"/>
    </source>
</evidence>
<comment type="caution">
    <text evidence="4">The sequence shown here is derived from an EMBL/GenBank/DDBJ whole genome shotgun (WGS) entry which is preliminary data.</text>
</comment>
<dbReference type="AlphaFoldDB" id="A0AAV3ZMP0"/>
<keyword evidence="2" id="KW-0812">Transmembrane</keyword>
<evidence type="ECO:0000313" key="4">
    <source>
        <dbReference type="EMBL" id="GFN96466.1"/>
    </source>
</evidence>
<feature type="region of interest" description="Disordered" evidence="1">
    <location>
        <begin position="308"/>
        <end position="351"/>
    </location>
</feature>
<proteinExistence type="predicted"/>
<gene>
    <name evidence="4" type="ORF">PoB_002297200</name>
</gene>
<reference evidence="4 5" key="1">
    <citation type="journal article" date="2021" name="Elife">
        <title>Chloroplast acquisition without the gene transfer in kleptoplastic sea slugs, Plakobranchus ocellatus.</title>
        <authorList>
            <person name="Maeda T."/>
            <person name="Takahashi S."/>
            <person name="Yoshida T."/>
            <person name="Shimamura S."/>
            <person name="Takaki Y."/>
            <person name="Nagai Y."/>
            <person name="Toyoda A."/>
            <person name="Suzuki Y."/>
            <person name="Arimoto A."/>
            <person name="Ishii H."/>
            <person name="Satoh N."/>
            <person name="Nishiyama T."/>
            <person name="Hasebe M."/>
            <person name="Maruyama T."/>
            <person name="Minagawa J."/>
            <person name="Obokata J."/>
            <person name="Shigenobu S."/>
        </authorList>
    </citation>
    <scope>NUCLEOTIDE SEQUENCE [LARGE SCALE GENOMIC DNA]</scope>
</reference>
<feature type="compositionally biased region" description="Basic and acidic residues" evidence="1">
    <location>
        <begin position="245"/>
        <end position="258"/>
    </location>
</feature>
<feature type="transmembrane region" description="Helical" evidence="2">
    <location>
        <begin position="497"/>
        <end position="519"/>
    </location>
</feature>
<feature type="compositionally biased region" description="Low complexity" evidence="1">
    <location>
        <begin position="426"/>
        <end position="450"/>
    </location>
</feature>
<keyword evidence="5" id="KW-1185">Reference proteome</keyword>
<feature type="region of interest" description="Disordered" evidence="1">
    <location>
        <begin position="242"/>
        <end position="264"/>
    </location>
</feature>
<feature type="domain" description="Ig-like" evidence="3">
    <location>
        <begin position="64"/>
        <end position="151"/>
    </location>
</feature>
<dbReference type="PROSITE" id="PS50835">
    <property type="entry name" value="IG_LIKE"/>
    <property type="match status" value="1"/>
</dbReference>
<feature type="region of interest" description="Disordered" evidence="1">
    <location>
        <begin position="385"/>
        <end position="405"/>
    </location>
</feature>
<evidence type="ECO:0000259" key="3">
    <source>
        <dbReference type="PROSITE" id="PS50835"/>
    </source>
</evidence>
<evidence type="ECO:0000256" key="1">
    <source>
        <dbReference type="SAM" id="MobiDB-lite"/>
    </source>
</evidence>
<feature type="region of interest" description="Disordered" evidence="1">
    <location>
        <begin position="425"/>
        <end position="487"/>
    </location>
</feature>
<accession>A0AAV3ZMP0</accession>